<gene>
    <name evidence="2" type="ORF">JQN70_06600</name>
</gene>
<dbReference type="InterPro" id="IPR018960">
    <property type="entry name" value="DUF1990"/>
</dbReference>
<organism evidence="2 3">
    <name type="scientific">Phycicoccus sonneratiae</name>
    <dbReference type="NCBI Taxonomy" id="2807628"/>
    <lineage>
        <taxon>Bacteria</taxon>
        <taxon>Bacillati</taxon>
        <taxon>Actinomycetota</taxon>
        <taxon>Actinomycetes</taxon>
        <taxon>Micrococcales</taxon>
        <taxon>Intrasporangiaceae</taxon>
        <taxon>Phycicoccus</taxon>
    </lineage>
</organism>
<dbReference type="InterPro" id="IPR014457">
    <property type="entry name" value="UCP010260"/>
</dbReference>
<protein>
    <submittedName>
        <fullName evidence="2">DUF1990 domain-containing protein</fullName>
    </submittedName>
</protein>
<accession>A0ABS2CJI8</accession>
<dbReference type="PIRSF" id="PIRSF010260">
    <property type="entry name" value="UCP010260"/>
    <property type="match status" value="1"/>
</dbReference>
<dbReference type="Pfam" id="PF09348">
    <property type="entry name" value="DUF1990"/>
    <property type="match status" value="1"/>
</dbReference>
<name>A0ABS2CJI8_9MICO</name>
<evidence type="ECO:0000313" key="2">
    <source>
        <dbReference type="EMBL" id="MBM6400047.1"/>
    </source>
</evidence>
<keyword evidence="3" id="KW-1185">Reference proteome</keyword>
<sequence length="132" mass="13984">MGDAALDACAEVLLRWGVQTGAGLGVRACAPRVEPGVVAELLIGVGPVGWRAPLRVVEVFDEPGRRGFAYGTLPGHPEDGEESFVLTEEPDGRVRFTVTAASRAARLGGPVTRGVQAWMAGRYLRACRQAAR</sequence>
<dbReference type="Proteomes" id="UP001430172">
    <property type="component" value="Unassembled WGS sequence"/>
</dbReference>
<dbReference type="SUPFAM" id="SSF55961">
    <property type="entry name" value="Bet v1-like"/>
    <property type="match status" value="1"/>
</dbReference>
<evidence type="ECO:0000313" key="3">
    <source>
        <dbReference type="Proteomes" id="UP001430172"/>
    </source>
</evidence>
<feature type="domain" description="DUF1990" evidence="1">
    <location>
        <begin position="2"/>
        <end position="126"/>
    </location>
</feature>
<evidence type="ECO:0000259" key="1">
    <source>
        <dbReference type="Pfam" id="PF09348"/>
    </source>
</evidence>
<reference evidence="2" key="1">
    <citation type="submission" date="2021-02" db="EMBL/GenBank/DDBJ databases">
        <title>Phycicoccus sp. MQZ13P-5T, whole genome shotgun sequence.</title>
        <authorList>
            <person name="Tuo L."/>
        </authorList>
    </citation>
    <scope>NUCLEOTIDE SEQUENCE</scope>
    <source>
        <strain evidence="2">MQZ13P-5</strain>
    </source>
</reference>
<comment type="caution">
    <text evidence="2">The sequence shown here is derived from an EMBL/GenBank/DDBJ whole genome shotgun (WGS) entry which is preliminary data.</text>
</comment>
<dbReference type="EMBL" id="JAFDVD010000007">
    <property type="protein sequence ID" value="MBM6400047.1"/>
    <property type="molecule type" value="Genomic_DNA"/>
</dbReference>
<proteinExistence type="predicted"/>